<keyword evidence="2" id="KW-0808">Transferase</keyword>
<keyword evidence="1" id="KW-0328">Glycosyltransferase</keyword>
<keyword evidence="4" id="KW-0378">Hydrolase</keyword>
<dbReference type="Gene3D" id="2.115.10.20">
    <property type="entry name" value="Glycosyl hydrolase domain, family 43"/>
    <property type="match status" value="1"/>
</dbReference>
<dbReference type="GO" id="GO:0016798">
    <property type="term" value="F:hydrolase activity, acting on glycosyl bonds"/>
    <property type="evidence" value="ECO:0007669"/>
    <property type="project" value="UniProtKB-KW"/>
</dbReference>
<dbReference type="GO" id="GO:0016757">
    <property type="term" value="F:glycosyltransferase activity"/>
    <property type="evidence" value="ECO:0007669"/>
    <property type="project" value="UniProtKB-KW"/>
</dbReference>
<gene>
    <name evidence="4" type="ORF">ENV54_08175</name>
</gene>
<dbReference type="InterPro" id="IPR007184">
    <property type="entry name" value="Mannoside_phosphorylase"/>
</dbReference>
<organism evidence="4">
    <name type="scientific">Desulfomonile tiedjei</name>
    <dbReference type="NCBI Taxonomy" id="2358"/>
    <lineage>
        <taxon>Bacteria</taxon>
        <taxon>Pseudomonadati</taxon>
        <taxon>Thermodesulfobacteriota</taxon>
        <taxon>Desulfomonilia</taxon>
        <taxon>Desulfomonilales</taxon>
        <taxon>Desulfomonilaceae</taxon>
        <taxon>Desulfomonile</taxon>
    </lineage>
</organism>
<dbReference type="PIRSF" id="PIRSF016202">
    <property type="entry name" value="PH1107"/>
    <property type="match status" value="1"/>
</dbReference>
<reference evidence="4" key="1">
    <citation type="journal article" date="2020" name="mSystems">
        <title>Genome- and Community-Level Interaction Insights into Carbon Utilization and Element Cycling Functions of Hydrothermarchaeota in Hydrothermal Sediment.</title>
        <authorList>
            <person name="Zhou Z."/>
            <person name="Liu Y."/>
            <person name="Xu W."/>
            <person name="Pan J."/>
            <person name="Luo Z.H."/>
            <person name="Li M."/>
        </authorList>
    </citation>
    <scope>NUCLEOTIDE SEQUENCE [LARGE SCALE GENOMIC DNA]</scope>
    <source>
        <strain evidence="4">SpSt-769</strain>
    </source>
</reference>
<sequence>MSHASRNWPVRRSPANPILTKEQIPYPVETVHNAAAIKTHDEYVLVFRAHRRNGRSILGVARSQDGFRFSADLVPFMTPSTEGLFAEYEEFGVEDPRVTRLGDAYYLTYSAYSRHGVRIGLAKTEDFRSVERIAFITQADCRNVCLFPKKFGDRFARLDRPHTQILPWSIWISYSPDLVHWGDSQVVMKPAPYHWDEMKIGPGAPPIETTSGWLSIYHGVFQTMDGAVYRLGCALHDLDHPERIVGIADDWILQPEDPWEIAGYVHNVVFTCGAIPEEDGTVKIYWGAADTVLCVGVAFIEELTDLCVKATRSP</sequence>
<dbReference type="EMBL" id="DTGT01000254">
    <property type="protein sequence ID" value="HGH61258.1"/>
    <property type="molecule type" value="Genomic_DNA"/>
</dbReference>
<comment type="similarity">
    <text evidence="3">Belongs to the glycosyl hydrolase 130 family.</text>
</comment>
<evidence type="ECO:0000256" key="1">
    <source>
        <dbReference type="ARBA" id="ARBA00022676"/>
    </source>
</evidence>
<accession>A0A7C4AS20</accession>
<dbReference type="SUPFAM" id="SSF75005">
    <property type="entry name" value="Arabinanase/levansucrase/invertase"/>
    <property type="match status" value="1"/>
</dbReference>
<evidence type="ECO:0000256" key="2">
    <source>
        <dbReference type="ARBA" id="ARBA00022679"/>
    </source>
</evidence>
<evidence type="ECO:0000313" key="4">
    <source>
        <dbReference type="EMBL" id="HGH61258.1"/>
    </source>
</evidence>
<comment type="caution">
    <text evidence="4">The sequence shown here is derived from an EMBL/GenBank/DDBJ whole genome shotgun (WGS) entry which is preliminary data.</text>
</comment>
<evidence type="ECO:0000256" key="3">
    <source>
        <dbReference type="ARBA" id="ARBA00024356"/>
    </source>
</evidence>
<dbReference type="PANTHER" id="PTHR34106">
    <property type="entry name" value="GLYCOSIDASE"/>
    <property type="match status" value="1"/>
</dbReference>
<dbReference type="AlphaFoldDB" id="A0A7C4AS20"/>
<dbReference type="CDD" id="cd08993">
    <property type="entry name" value="GH130"/>
    <property type="match status" value="1"/>
</dbReference>
<dbReference type="Pfam" id="PF04041">
    <property type="entry name" value="Glyco_hydro_130"/>
    <property type="match status" value="1"/>
</dbReference>
<dbReference type="PANTHER" id="PTHR34106:SF5">
    <property type="entry name" value="GLYCOSIDASE"/>
    <property type="match status" value="1"/>
</dbReference>
<name>A0A7C4AS20_9BACT</name>
<dbReference type="InterPro" id="IPR023296">
    <property type="entry name" value="Glyco_hydro_beta-prop_sf"/>
</dbReference>
<proteinExistence type="inferred from homology"/>
<keyword evidence="4" id="KW-0326">Glycosidase</keyword>
<protein>
    <submittedName>
        <fullName evidence="4">Glycosidase</fullName>
    </submittedName>
</protein>